<dbReference type="KEGG" id="hazt:125178903"/>
<dbReference type="InterPro" id="IPR014718">
    <property type="entry name" value="GH-type_carb-bd"/>
</dbReference>
<evidence type="ECO:0000256" key="2">
    <source>
        <dbReference type="ARBA" id="ARBA00004947"/>
    </source>
</evidence>
<evidence type="ECO:0000256" key="5">
    <source>
        <dbReference type="ARBA" id="ARBA00045743"/>
    </source>
</evidence>
<evidence type="ECO:0000256" key="4">
    <source>
        <dbReference type="ARBA" id="ARBA00032729"/>
    </source>
</evidence>
<feature type="region of interest" description="Disordered" evidence="6">
    <location>
        <begin position="1"/>
        <end position="26"/>
    </location>
</feature>
<organism evidence="7 8">
    <name type="scientific">Hyalella azteca</name>
    <name type="common">Amphipod</name>
    <dbReference type="NCBI Taxonomy" id="294128"/>
    <lineage>
        <taxon>Eukaryota</taxon>
        <taxon>Metazoa</taxon>
        <taxon>Ecdysozoa</taxon>
        <taxon>Arthropoda</taxon>
        <taxon>Crustacea</taxon>
        <taxon>Multicrustacea</taxon>
        <taxon>Malacostraca</taxon>
        <taxon>Eumalacostraca</taxon>
        <taxon>Peracarida</taxon>
        <taxon>Amphipoda</taxon>
        <taxon>Senticaudata</taxon>
        <taxon>Talitrida</taxon>
        <taxon>Talitroidea</taxon>
        <taxon>Hyalellidae</taxon>
        <taxon>Hyalella</taxon>
    </lineage>
</organism>
<dbReference type="OrthoDB" id="274691at2759"/>
<evidence type="ECO:0000256" key="6">
    <source>
        <dbReference type="SAM" id="MobiDB-lite"/>
    </source>
</evidence>
<evidence type="ECO:0000256" key="3">
    <source>
        <dbReference type="ARBA" id="ARBA00021023"/>
    </source>
</evidence>
<dbReference type="Pfam" id="PF01263">
    <property type="entry name" value="Aldose_epim"/>
    <property type="match status" value="1"/>
</dbReference>
<dbReference type="GO" id="GO:0030246">
    <property type="term" value="F:carbohydrate binding"/>
    <property type="evidence" value="ECO:0007669"/>
    <property type="project" value="InterPro"/>
</dbReference>
<evidence type="ECO:0000313" key="7">
    <source>
        <dbReference type="Proteomes" id="UP000694843"/>
    </source>
</evidence>
<dbReference type="GO" id="GO:0033499">
    <property type="term" value="P:galactose catabolic process via UDP-galactose, Leloir pathway"/>
    <property type="evidence" value="ECO:0007669"/>
    <property type="project" value="TreeGrafter"/>
</dbReference>
<dbReference type="GeneID" id="125178903"/>
<proteinExistence type="predicted"/>
<protein>
    <recommendedName>
        <fullName evidence="3">Galactose mutarotase</fullName>
    </recommendedName>
    <alternativeName>
        <fullName evidence="4">Aldose 1-epimerase</fullName>
    </alternativeName>
</protein>
<comment type="pathway">
    <text evidence="2">Carbohydrate metabolism; galactose metabolism.</text>
</comment>
<sequence>MKATGRPPWFKTADTATSEASHSTTNGEQRSVDCVVCAGEQRSVEGTPFDLRTATEIGEALGRLDCDGYDHCFVLGNTERGLLRIAARFTHPASGRVLEVWTTEPGVQFYTGNFLPPAAQALGGRGGAAYTKQGAFCCEPQNLPDAVNQFDGNAALKLHLECYHHSYCGTTSTTVGVVPPAPQLLWYHHTNYKLF</sequence>
<name>A0A979FSV0_HYAAZ</name>
<feature type="compositionally biased region" description="Polar residues" evidence="6">
    <location>
        <begin position="14"/>
        <end position="26"/>
    </location>
</feature>
<dbReference type="Proteomes" id="UP000694843">
    <property type="component" value="Unplaced"/>
</dbReference>
<dbReference type="GO" id="GO:0006006">
    <property type="term" value="P:glucose metabolic process"/>
    <property type="evidence" value="ECO:0007669"/>
    <property type="project" value="TreeGrafter"/>
</dbReference>
<reference evidence="8" key="1">
    <citation type="submission" date="2025-08" db="UniProtKB">
        <authorList>
            <consortium name="RefSeq"/>
        </authorList>
    </citation>
    <scope>IDENTIFICATION</scope>
    <source>
        <tissue evidence="8">Whole organism</tissue>
    </source>
</reference>
<dbReference type="AlphaFoldDB" id="A0A979FSV0"/>
<accession>A0A979FSV0</accession>
<dbReference type="InterPro" id="IPR008183">
    <property type="entry name" value="Aldose_1/G6P_1-epimerase"/>
</dbReference>
<comment type="catalytic activity">
    <reaction evidence="1">
        <text>alpha-D-galactose = beta-D-galactose</text>
        <dbReference type="Rhea" id="RHEA:28675"/>
        <dbReference type="ChEBI" id="CHEBI:27667"/>
        <dbReference type="ChEBI" id="CHEBI:28061"/>
        <dbReference type="EC" id="5.1.3.3"/>
    </reaction>
    <physiologicalReaction direction="right-to-left" evidence="1">
        <dbReference type="Rhea" id="RHEA:28677"/>
    </physiologicalReaction>
</comment>
<comment type="function">
    <text evidence="5">Mutarotase that catalyzes the interconversion of beta-D-galactose and alpha-D-galactose during galactose metabolism. Beta-D-galactose is metabolized in the liver into glucose 1-phosphate, the primary metabolic fuel, by the action of four enzymes that constitute the Leloir pathway: GALM, GALK1 (galactokinase), GALT (galactose-1-phosphate uridylyltransferase) and GALE (UDP-galactose-4'-epimerase). Involved in the maintenance of the equilibrium between the beta- and alpha-anomers of galactose, therefore ensuring a sufficient supply of the alpha-anomer for GALK1. Also active on D-glucose although shows a preference for galactose over glucose.</text>
</comment>
<dbReference type="PANTHER" id="PTHR10091:SF49">
    <property type="entry name" value="ALDOSE 1-EPIMERASE"/>
    <property type="match status" value="1"/>
</dbReference>
<dbReference type="RefSeq" id="XP_047739697.1">
    <property type="nucleotide sequence ID" value="XM_047883741.1"/>
</dbReference>
<dbReference type="GO" id="GO:0004034">
    <property type="term" value="F:aldose 1-epimerase activity"/>
    <property type="evidence" value="ECO:0007669"/>
    <property type="project" value="UniProtKB-EC"/>
</dbReference>
<gene>
    <name evidence="8" type="primary">LOC125178903</name>
</gene>
<dbReference type="InterPro" id="IPR011013">
    <property type="entry name" value="Gal_mutarotase_sf_dom"/>
</dbReference>
<evidence type="ECO:0000256" key="1">
    <source>
        <dbReference type="ARBA" id="ARBA00001712"/>
    </source>
</evidence>
<dbReference type="SUPFAM" id="SSF74650">
    <property type="entry name" value="Galactose mutarotase-like"/>
    <property type="match status" value="1"/>
</dbReference>
<keyword evidence="7" id="KW-1185">Reference proteome</keyword>
<evidence type="ECO:0000313" key="8">
    <source>
        <dbReference type="RefSeq" id="XP_047739697.1"/>
    </source>
</evidence>
<dbReference type="PANTHER" id="PTHR10091">
    <property type="entry name" value="ALDOSE-1-EPIMERASE"/>
    <property type="match status" value="1"/>
</dbReference>
<dbReference type="Gene3D" id="2.70.98.10">
    <property type="match status" value="1"/>
</dbReference>